<protein>
    <recommendedName>
        <fullName evidence="6">poly(A)-specific ribonuclease</fullName>
        <ecNumber evidence="6">3.1.13.4</ecNumber>
    </recommendedName>
    <alternativeName>
        <fullName evidence="19">Carbon catabolite repressor protein 4</fullName>
    </alternativeName>
    <alternativeName>
        <fullName evidence="20">Cytoplasmic deadenylase</fullName>
    </alternativeName>
    <alternativeName>
        <fullName evidence="21">Glucose-repressible alcohol dehydrogenase transcriptional effector</fullName>
    </alternativeName>
</protein>
<proteinExistence type="inferred from homology"/>
<dbReference type="Gene3D" id="3.60.10.10">
    <property type="entry name" value="Endonuclease/exonuclease/phosphatase"/>
    <property type="match status" value="1"/>
</dbReference>
<evidence type="ECO:0000259" key="23">
    <source>
        <dbReference type="Pfam" id="PF03372"/>
    </source>
</evidence>
<dbReference type="InterPro" id="IPR001611">
    <property type="entry name" value="Leu-rich_rpt"/>
</dbReference>
<evidence type="ECO:0000256" key="6">
    <source>
        <dbReference type="ARBA" id="ARBA00012161"/>
    </source>
</evidence>
<feature type="region of interest" description="Disordered" evidence="22">
    <location>
        <begin position="71"/>
        <end position="118"/>
    </location>
</feature>
<evidence type="ECO:0000256" key="14">
    <source>
        <dbReference type="ARBA" id="ARBA00022842"/>
    </source>
</evidence>
<evidence type="ECO:0000256" key="11">
    <source>
        <dbReference type="ARBA" id="ARBA00022737"/>
    </source>
</evidence>
<dbReference type="InterPro" id="IPR050410">
    <property type="entry name" value="CCR4/nocturin_mRNA_transcr"/>
</dbReference>
<dbReference type="InterPro" id="IPR036691">
    <property type="entry name" value="Endo/exonu/phosph_ase_sf"/>
</dbReference>
<reference evidence="25" key="1">
    <citation type="journal article" date="2018" name="Nat. Microbiol.">
        <title>Leveraging single-cell genomics to expand the fungal tree of life.</title>
        <authorList>
            <person name="Ahrendt S.R."/>
            <person name="Quandt C.A."/>
            <person name="Ciobanu D."/>
            <person name="Clum A."/>
            <person name="Salamov A."/>
            <person name="Andreopoulos B."/>
            <person name="Cheng J.F."/>
            <person name="Woyke T."/>
            <person name="Pelin A."/>
            <person name="Henrissat B."/>
            <person name="Reynolds N.K."/>
            <person name="Benny G.L."/>
            <person name="Smith M.E."/>
            <person name="James T.Y."/>
            <person name="Grigoriev I.V."/>
        </authorList>
    </citation>
    <scope>NUCLEOTIDE SEQUENCE [LARGE SCALE GENOMIC DNA]</scope>
    <source>
        <strain evidence="25">ATCC 52028</strain>
    </source>
</reference>
<gene>
    <name evidence="24" type="ORF">CXG81DRAFT_14104</name>
</gene>
<evidence type="ECO:0000256" key="22">
    <source>
        <dbReference type="SAM" id="MobiDB-lite"/>
    </source>
</evidence>
<dbReference type="GO" id="GO:0046872">
    <property type="term" value="F:metal ion binding"/>
    <property type="evidence" value="ECO:0007669"/>
    <property type="project" value="UniProtKB-KW"/>
</dbReference>
<feature type="domain" description="Endonuclease/exonuclease/phosphatase" evidence="23">
    <location>
        <begin position="273"/>
        <end position="588"/>
    </location>
</feature>
<comment type="subcellular location">
    <subcellularLocation>
        <location evidence="4">Cytoplasm</location>
    </subcellularLocation>
    <subcellularLocation>
        <location evidence="3">Nucleus</location>
    </subcellularLocation>
</comment>
<evidence type="ECO:0000256" key="9">
    <source>
        <dbReference type="ARBA" id="ARBA00022722"/>
    </source>
</evidence>
<name>A0A4P9X3X2_9FUNG</name>
<dbReference type="AlphaFoldDB" id="A0A4P9X3X2"/>
<dbReference type="Gene3D" id="3.80.10.10">
    <property type="entry name" value="Ribonuclease Inhibitor"/>
    <property type="match status" value="1"/>
</dbReference>
<dbReference type="Proteomes" id="UP000274922">
    <property type="component" value="Unassembled WGS sequence"/>
</dbReference>
<dbReference type="GO" id="GO:0003723">
    <property type="term" value="F:RNA binding"/>
    <property type="evidence" value="ECO:0007669"/>
    <property type="project" value="UniProtKB-KW"/>
</dbReference>
<comment type="cofactor">
    <cofactor evidence="2">
        <name>Mg(2+)</name>
        <dbReference type="ChEBI" id="CHEBI:18420"/>
    </cofactor>
</comment>
<dbReference type="SUPFAM" id="SSF52058">
    <property type="entry name" value="L domain-like"/>
    <property type="match status" value="1"/>
</dbReference>
<evidence type="ECO:0000256" key="8">
    <source>
        <dbReference type="ARBA" id="ARBA00022614"/>
    </source>
</evidence>
<keyword evidence="16" id="KW-0805">Transcription regulation</keyword>
<keyword evidence="17" id="KW-0804">Transcription</keyword>
<dbReference type="Pfam" id="PF03372">
    <property type="entry name" value="Exo_endo_phos"/>
    <property type="match status" value="1"/>
</dbReference>
<dbReference type="GO" id="GO:0005634">
    <property type="term" value="C:nucleus"/>
    <property type="evidence" value="ECO:0007669"/>
    <property type="project" value="UniProtKB-SubCell"/>
</dbReference>
<evidence type="ECO:0000313" key="24">
    <source>
        <dbReference type="EMBL" id="RKO99749.1"/>
    </source>
</evidence>
<evidence type="ECO:0000256" key="2">
    <source>
        <dbReference type="ARBA" id="ARBA00001946"/>
    </source>
</evidence>
<keyword evidence="14" id="KW-0460">Magnesium</keyword>
<dbReference type="PANTHER" id="PTHR12121">
    <property type="entry name" value="CARBON CATABOLITE REPRESSOR PROTEIN 4"/>
    <property type="match status" value="1"/>
</dbReference>
<dbReference type="Pfam" id="PF13855">
    <property type="entry name" value="LRR_8"/>
    <property type="match status" value="1"/>
</dbReference>
<evidence type="ECO:0000256" key="21">
    <source>
        <dbReference type="ARBA" id="ARBA00033317"/>
    </source>
</evidence>
<keyword evidence="11" id="KW-0677">Repeat</keyword>
<dbReference type="GO" id="GO:0004535">
    <property type="term" value="F:poly(A)-specific ribonuclease activity"/>
    <property type="evidence" value="ECO:0007669"/>
    <property type="project" value="UniProtKB-EC"/>
</dbReference>
<keyword evidence="25" id="KW-1185">Reference proteome</keyword>
<dbReference type="SMART" id="SM00369">
    <property type="entry name" value="LRR_TYP"/>
    <property type="match status" value="3"/>
</dbReference>
<evidence type="ECO:0000256" key="13">
    <source>
        <dbReference type="ARBA" id="ARBA00022839"/>
    </source>
</evidence>
<evidence type="ECO:0000256" key="19">
    <source>
        <dbReference type="ARBA" id="ARBA00030493"/>
    </source>
</evidence>
<sequence>MGAHQSHHSQHPTPPPHHHLHHHPQHHHPHPTSLHHQKQLELALQSRQAGTPHYHARIAAVAARTGAPGPGLAAFSGGTQAGSPHGGSMTSLSGSREMSLGSNHNNSNNHHEPRPSQWRGLDMGGMAIKNLSPELFHYAFLTSLYLNHNQLAFLPPDIVHLRNLVILDLSSNKLAAVPPETGLLVHLRELLLFDNDISYLPPELGFLYQLETLGLEGNPLMEPFMSILISEGSTALITYLRENMLQTPPPPPRDWIVLDEDHQPPPNLVTVMCYNILSQSYAKQATYGYTPSWALAWPYRRELILQDIMTYHADILCLQEVEQQEFEKTLKPRLAALGNYAGAYLIKSRARTMTDQERPTIDGCAIFWNRDKYRLVDHHDVEFQQIAMQRPDFRSAEDVFNRVSIKDNVAVIALLERVGPGPGAGEQLIVANTHLHWHPAFNDVKLVQTSLLVDEIRHLARRWAKHPADNDEPPMPILICGDFNSLPDSGVYELLSKGGVPPTHPDFGSYKYGDLTASGMAHRLHLSSAYADMGEPDFTNLTPGFRGVIDYIWYSGSRLAVTGLLGNVPRGYAAKTPGFPSQHFPSDHIPLIASFVVKPDNSK</sequence>
<dbReference type="SUPFAM" id="SSF56219">
    <property type="entry name" value="DNase I-like"/>
    <property type="match status" value="1"/>
</dbReference>
<keyword evidence="13" id="KW-0269">Exonuclease</keyword>
<keyword evidence="7" id="KW-0963">Cytoplasm</keyword>
<evidence type="ECO:0000256" key="5">
    <source>
        <dbReference type="ARBA" id="ARBA00010774"/>
    </source>
</evidence>
<accession>A0A4P9X3X2</accession>
<evidence type="ECO:0000256" key="12">
    <source>
        <dbReference type="ARBA" id="ARBA00022801"/>
    </source>
</evidence>
<comment type="similarity">
    <text evidence="5">Belongs to the CCR4/nocturin family.</text>
</comment>
<feature type="compositionally biased region" description="Basic residues" evidence="22">
    <location>
        <begin position="1"/>
        <end position="37"/>
    </location>
</feature>
<dbReference type="OrthoDB" id="428734at2759"/>
<dbReference type="CDD" id="cd09097">
    <property type="entry name" value="Deadenylase_CCR4"/>
    <property type="match status" value="1"/>
</dbReference>
<evidence type="ECO:0000256" key="18">
    <source>
        <dbReference type="ARBA" id="ARBA00023242"/>
    </source>
</evidence>
<dbReference type="GO" id="GO:0005737">
    <property type="term" value="C:cytoplasm"/>
    <property type="evidence" value="ECO:0007669"/>
    <property type="project" value="UniProtKB-SubCell"/>
</dbReference>
<organism evidence="24 25">
    <name type="scientific">Caulochytrium protostelioides</name>
    <dbReference type="NCBI Taxonomy" id="1555241"/>
    <lineage>
        <taxon>Eukaryota</taxon>
        <taxon>Fungi</taxon>
        <taxon>Fungi incertae sedis</taxon>
        <taxon>Chytridiomycota</taxon>
        <taxon>Chytridiomycota incertae sedis</taxon>
        <taxon>Chytridiomycetes</taxon>
        <taxon>Caulochytriales</taxon>
        <taxon>Caulochytriaceae</taxon>
        <taxon>Caulochytrium</taxon>
    </lineage>
</organism>
<dbReference type="EMBL" id="ML014260">
    <property type="protein sequence ID" value="RKO99749.1"/>
    <property type="molecule type" value="Genomic_DNA"/>
</dbReference>
<evidence type="ECO:0000256" key="4">
    <source>
        <dbReference type="ARBA" id="ARBA00004496"/>
    </source>
</evidence>
<dbReference type="PANTHER" id="PTHR12121:SF100">
    <property type="entry name" value="POLY(A)-SPECIFIC RIBONUCLEASE"/>
    <property type="match status" value="1"/>
</dbReference>
<evidence type="ECO:0000256" key="16">
    <source>
        <dbReference type="ARBA" id="ARBA00023015"/>
    </source>
</evidence>
<dbReference type="InterPro" id="IPR005135">
    <property type="entry name" value="Endo/exonuclease/phosphatase"/>
</dbReference>
<evidence type="ECO:0000256" key="1">
    <source>
        <dbReference type="ARBA" id="ARBA00001663"/>
    </source>
</evidence>
<dbReference type="STRING" id="1555241.A0A4P9X3X2"/>
<dbReference type="EC" id="3.1.13.4" evidence="6"/>
<keyword evidence="10" id="KW-0479">Metal-binding</keyword>
<keyword evidence="8" id="KW-0433">Leucine-rich repeat</keyword>
<comment type="catalytic activity">
    <reaction evidence="1">
        <text>Exonucleolytic cleavage of poly(A) to 5'-AMP.</text>
        <dbReference type="EC" id="3.1.13.4"/>
    </reaction>
</comment>
<evidence type="ECO:0000256" key="20">
    <source>
        <dbReference type="ARBA" id="ARBA00031469"/>
    </source>
</evidence>
<evidence type="ECO:0000256" key="10">
    <source>
        <dbReference type="ARBA" id="ARBA00022723"/>
    </source>
</evidence>
<keyword evidence="12" id="KW-0378">Hydrolase</keyword>
<dbReference type="PROSITE" id="PS51450">
    <property type="entry name" value="LRR"/>
    <property type="match status" value="1"/>
</dbReference>
<feature type="compositionally biased region" description="Polar residues" evidence="22">
    <location>
        <begin position="77"/>
        <end position="96"/>
    </location>
</feature>
<evidence type="ECO:0000256" key="3">
    <source>
        <dbReference type="ARBA" id="ARBA00004123"/>
    </source>
</evidence>
<keyword evidence="9" id="KW-0540">Nuclease</keyword>
<keyword evidence="15" id="KW-0694">RNA-binding</keyword>
<evidence type="ECO:0000256" key="15">
    <source>
        <dbReference type="ARBA" id="ARBA00022884"/>
    </source>
</evidence>
<feature type="region of interest" description="Disordered" evidence="22">
    <location>
        <begin position="1"/>
        <end position="40"/>
    </location>
</feature>
<evidence type="ECO:0000256" key="17">
    <source>
        <dbReference type="ARBA" id="ARBA00023163"/>
    </source>
</evidence>
<dbReference type="InterPro" id="IPR003591">
    <property type="entry name" value="Leu-rich_rpt_typical-subtyp"/>
</dbReference>
<keyword evidence="18" id="KW-0539">Nucleus</keyword>
<evidence type="ECO:0000313" key="25">
    <source>
        <dbReference type="Proteomes" id="UP000274922"/>
    </source>
</evidence>
<dbReference type="InterPro" id="IPR032675">
    <property type="entry name" value="LRR_dom_sf"/>
</dbReference>
<evidence type="ECO:0000256" key="7">
    <source>
        <dbReference type="ARBA" id="ARBA00022490"/>
    </source>
</evidence>